<dbReference type="Pfam" id="PF01556">
    <property type="entry name" value="DnaJ_C"/>
    <property type="match status" value="1"/>
</dbReference>
<dbReference type="SUPFAM" id="SSF46565">
    <property type="entry name" value="Chaperone J-domain"/>
    <property type="match status" value="1"/>
</dbReference>
<dbReference type="InterPro" id="IPR036869">
    <property type="entry name" value="J_dom_sf"/>
</dbReference>
<evidence type="ECO:0000256" key="4">
    <source>
        <dbReference type="ARBA" id="ARBA00022833"/>
    </source>
</evidence>
<gene>
    <name evidence="10" type="ORF">MELLADRAFT_41574</name>
</gene>
<dbReference type="InParanoid" id="F4R4Q7"/>
<keyword evidence="2" id="KW-0677">Repeat</keyword>
<dbReference type="InterPro" id="IPR036410">
    <property type="entry name" value="HSP_DnaJ_Cys-rich_dom_sf"/>
</dbReference>
<feature type="zinc finger region" description="CR-type" evidence="6">
    <location>
        <begin position="152"/>
        <end position="235"/>
    </location>
</feature>
<evidence type="ECO:0000256" key="5">
    <source>
        <dbReference type="ARBA" id="ARBA00023186"/>
    </source>
</evidence>
<keyword evidence="5" id="KW-0143">Chaperone</keyword>
<keyword evidence="4 6" id="KW-0862">Zinc</keyword>
<accession>F4R4Q7</accession>
<proteinExistence type="inferred from homology"/>
<dbReference type="Pfam" id="PF00684">
    <property type="entry name" value="DnaJ_CXXCXGXG"/>
    <property type="match status" value="1"/>
</dbReference>
<dbReference type="Gene3D" id="2.10.230.10">
    <property type="entry name" value="Heat shock protein DnaJ, cysteine-rich domain"/>
    <property type="match status" value="1"/>
</dbReference>
<evidence type="ECO:0000256" key="6">
    <source>
        <dbReference type="PROSITE-ProRule" id="PRU00546"/>
    </source>
</evidence>
<feature type="signal peptide" evidence="7">
    <location>
        <begin position="1"/>
        <end position="27"/>
    </location>
</feature>
<dbReference type="GO" id="GO:0030544">
    <property type="term" value="F:Hsp70 protein binding"/>
    <property type="evidence" value="ECO:0007669"/>
    <property type="project" value="InterPro"/>
</dbReference>
<keyword evidence="1 6" id="KW-0479">Metal-binding</keyword>
<feature type="chain" id="PRO_5003321339" evidence="7">
    <location>
        <begin position="28"/>
        <end position="397"/>
    </location>
</feature>
<dbReference type="FunCoup" id="F4R4Q7">
    <property type="interactions" value="221"/>
</dbReference>
<dbReference type="OrthoDB" id="550424at2759"/>
<evidence type="ECO:0000256" key="7">
    <source>
        <dbReference type="SAM" id="SignalP"/>
    </source>
</evidence>
<dbReference type="eggNOG" id="KOG0712">
    <property type="taxonomic scope" value="Eukaryota"/>
</dbReference>
<dbReference type="FunFam" id="2.10.230.10:FF:000002">
    <property type="entry name" value="Molecular chaperone DnaJ"/>
    <property type="match status" value="1"/>
</dbReference>
<dbReference type="KEGG" id="mlr:MELLADRAFT_41574"/>
<feature type="domain" description="CR-type" evidence="9">
    <location>
        <begin position="152"/>
        <end position="235"/>
    </location>
</feature>
<dbReference type="SUPFAM" id="SSF57938">
    <property type="entry name" value="DnaJ/Hsp40 cysteine-rich domain"/>
    <property type="match status" value="1"/>
</dbReference>
<dbReference type="Gene3D" id="1.10.287.110">
    <property type="entry name" value="DnaJ domain"/>
    <property type="match status" value="1"/>
</dbReference>
<dbReference type="PROSITE" id="PS51188">
    <property type="entry name" value="ZF_CR"/>
    <property type="match status" value="1"/>
</dbReference>
<protein>
    <submittedName>
        <fullName evidence="10">Uncharacterized protein</fullName>
    </submittedName>
</protein>
<evidence type="ECO:0000256" key="3">
    <source>
        <dbReference type="ARBA" id="ARBA00022771"/>
    </source>
</evidence>
<keyword evidence="7" id="KW-0732">Signal</keyword>
<dbReference type="CDD" id="cd10747">
    <property type="entry name" value="DnaJ_C"/>
    <property type="match status" value="1"/>
</dbReference>
<dbReference type="HAMAP" id="MF_01152">
    <property type="entry name" value="DnaJ"/>
    <property type="match status" value="1"/>
</dbReference>
<dbReference type="InterPro" id="IPR044713">
    <property type="entry name" value="DNJA1/2-like"/>
</dbReference>
<dbReference type="HOGENOM" id="CLU_017633_0_2_1"/>
<dbReference type="Gene3D" id="2.60.260.20">
    <property type="entry name" value="Urease metallochaperone UreE, N-terminal domain"/>
    <property type="match status" value="2"/>
</dbReference>
<dbReference type="RefSeq" id="XP_007403894.1">
    <property type="nucleotide sequence ID" value="XM_007403832.1"/>
</dbReference>
<dbReference type="AlphaFoldDB" id="F4R4Q7"/>
<dbReference type="InterPro" id="IPR001623">
    <property type="entry name" value="DnaJ_domain"/>
</dbReference>
<evidence type="ECO:0000256" key="1">
    <source>
        <dbReference type="ARBA" id="ARBA00022723"/>
    </source>
</evidence>
<dbReference type="EMBL" id="GL883090">
    <property type="protein sequence ID" value="EGG12956.1"/>
    <property type="molecule type" value="Genomic_DNA"/>
</dbReference>
<dbReference type="CDD" id="cd06257">
    <property type="entry name" value="DnaJ"/>
    <property type="match status" value="1"/>
</dbReference>
<dbReference type="CDD" id="cd10719">
    <property type="entry name" value="DnaJ_zf"/>
    <property type="match status" value="1"/>
</dbReference>
<dbReference type="GeneID" id="18927991"/>
<dbReference type="PRINTS" id="PR00625">
    <property type="entry name" value="JDOMAIN"/>
</dbReference>
<evidence type="ECO:0000259" key="9">
    <source>
        <dbReference type="PROSITE" id="PS51188"/>
    </source>
</evidence>
<sequence>MRIILAATSLQSIVLLLVIILVTSSLATDPYKSLGVNRNANEKEIKRAYRKLSKRWHPDKNPGNKDAEQKFLEVGNAYEILSDPEKRSIYDKYGEEGLKRHQAQGGGGGDPFDIFSRFFGGGGGGQQRQGGQRKGPTMVSEMEVELEDIYIGRSIDFEIKRQVLCPLCKGTGARKPSDVQECDVCGGHGARIVRHQLGPGIFQQVQMQCDACGGAGKKIAHRCTKCKGEKTTEAVNSLTIDLDRGIPDGYEETFEGEADESPDHAAGDVVLRIRTRKQTDGGFRRKQENLYWKETLRLDEALLGFTRKLTHLDGHNITLTREGVTQNGFVQVMDGEGMPRHQAMGHGDLFIEYSVVLPAQVTGEFRKGLAKLFGVSENPAVSSEHTAQSSNSEHGEL</sequence>
<dbReference type="Pfam" id="PF00226">
    <property type="entry name" value="DnaJ"/>
    <property type="match status" value="1"/>
</dbReference>
<dbReference type="GO" id="GO:0008270">
    <property type="term" value="F:zinc ion binding"/>
    <property type="evidence" value="ECO:0007669"/>
    <property type="project" value="UniProtKB-KW"/>
</dbReference>
<dbReference type="STRING" id="747676.F4R4Q7"/>
<reference evidence="11" key="1">
    <citation type="journal article" date="2011" name="Proc. Natl. Acad. Sci. U.S.A.">
        <title>Obligate biotrophy features unraveled by the genomic analysis of rust fungi.</title>
        <authorList>
            <person name="Duplessis S."/>
            <person name="Cuomo C.A."/>
            <person name="Lin Y.-C."/>
            <person name="Aerts A."/>
            <person name="Tisserant E."/>
            <person name="Veneault-Fourrey C."/>
            <person name="Joly D.L."/>
            <person name="Hacquard S."/>
            <person name="Amselem J."/>
            <person name="Cantarel B.L."/>
            <person name="Chiu R."/>
            <person name="Coutinho P.M."/>
            <person name="Feau N."/>
            <person name="Field M."/>
            <person name="Frey P."/>
            <person name="Gelhaye E."/>
            <person name="Goldberg J."/>
            <person name="Grabherr M.G."/>
            <person name="Kodira C.D."/>
            <person name="Kohler A."/>
            <person name="Kuees U."/>
            <person name="Lindquist E.A."/>
            <person name="Lucas S.M."/>
            <person name="Mago R."/>
            <person name="Mauceli E."/>
            <person name="Morin E."/>
            <person name="Murat C."/>
            <person name="Pangilinan J.L."/>
            <person name="Park R."/>
            <person name="Pearson M."/>
            <person name="Quesneville H."/>
            <person name="Rouhier N."/>
            <person name="Sakthikumar S."/>
            <person name="Salamov A.A."/>
            <person name="Schmutz J."/>
            <person name="Selles B."/>
            <person name="Shapiro H."/>
            <person name="Tanguay P."/>
            <person name="Tuskan G.A."/>
            <person name="Henrissat B."/>
            <person name="Van de Peer Y."/>
            <person name="Rouze P."/>
            <person name="Ellis J.G."/>
            <person name="Dodds P.N."/>
            <person name="Schein J.E."/>
            <person name="Zhong S."/>
            <person name="Hamelin R.C."/>
            <person name="Grigoriev I.V."/>
            <person name="Szabo L.J."/>
            <person name="Martin F."/>
        </authorList>
    </citation>
    <scope>NUCLEOTIDE SEQUENCE [LARGE SCALE GENOMIC DNA]</scope>
    <source>
        <strain evidence="11">98AG31 / pathotype 3-4-7</strain>
    </source>
</reference>
<dbReference type="InterPro" id="IPR002939">
    <property type="entry name" value="DnaJ_C"/>
</dbReference>
<dbReference type="InterPro" id="IPR001305">
    <property type="entry name" value="HSP_DnaJ_Cys-rich_dom"/>
</dbReference>
<dbReference type="GO" id="GO:0051082">
    <property type="term" value="F:unfolded protein binding"/>
    <property type="evidence" value="ECO:0007669"/>
    <property type="project" value="InterPro"/>
</dbReference>
<evidence type="ECO:0000259" key="8">
    <source>
        <dbReference type="PROSITE" id="PS50076"/>
    </source>
</evidence>
<evidence type="ECO:0000313" key="11">
    <source>
        <dbReference type="Proteomes" id="UP000001072"/>
    </source>
</evidence>
<dbReference type="Proteomes" id="UP000001072">
    <property type="component" value="Unassembled WGS sequence"/>
</dbReference>
<name>F4R4Q7_MELLP</name>
<dbReference type="GO" id="GO:0009408">
    <property type="term" value="P:response to heat"/>
    <property type="evidence" value="ECO:0007669"/>
    <property type="project" value="InterPro"/>
</dbReference>
<dbReference type="InterPro" id="IPR008971">
    <property type="entry name" value="HSP40/DnaJ_pept-bd"/>
</dbReference>
<organism evidence="11">
    <name type="scientific">Melampsora larici-populina (strain 98AG31 / pathotype 3-4-7)</name>
    <name type="common">Poplar leaf rust fungus</name>
    <dbReference type="NCBI Taxonomy" id="747676"/>
    <lineage>
        <taxon>Eukaryota</taxon>
        <taxon>Fungi</taxon>
        <taxon>Dikarya</taxon>
        <taxon>Basidiomycota</taxon>
        <taxon>Pucciniomycotina</taxon>
        <taxon>Pucciniomycetes</taxon>
        <taxon>Pucciniales</taxon>
        <taxon>Melampsoraceae</taxon>
        <taxon>Melampsora</taxon>
    </lineage>
</organism>
<keyword evidence="11" id="KW-1185">Reference proteome</keyword>
<dbReference type="GO" id="GO:0005524">
    <property type="term" value="F:ATP binding"/>
    <property type="evidence" value="ECO:0007669"/>
    <property type="project" value="InterPro"/>
</dbReference>
<dbReference type="SMART" id="SM00271">
    <property type="entry name" value="DnaJ"/>
    <property type="match status" value="1"/>
</dbReference>
<keyword evidence="3 6" id="KW-0863">Zinc-finger</keyword>
<evidence type="ECO:0000256" key="2">
    <source>
        <dbReference type="ARBA" id="ARBA00022737"/>
    </source>
</evidence>
<dbReference type="PROSITE" id="PS50076">
    <property type="entry name" value="DNAJ_2"/>
    <property type="match status" value="1"/>
</dbReference>
<dbReference type="VEuPathDB" id="FungiDB:MELLADRAFT_41574"/>
<dbReference type="SUPFAM" id="SSF49493">
    <property type="entry name" value="HSP40/DnaJ peptide-binding domain"/>
    <property type="match status" value="2"/>
</dbReference>
<dbReference type="FunFam" id="2.60.260.20:FF:000013">
    <property type="entry name" value="DnaJ subfamily B member 11"/>
    <property type="match status" value="1"/>
</dbReference>
<dbReference type="PANTHER" id="PTHR43888">
    <property type="entry name" value="DNAJ-LIKE-2, ISOFORM A-RELATED"/>
    <property type="match status" value="1"/>
</dbReference>
<feature type="domain" description="J" evidence="8">
    <location>
        <begin position="29"/>
        <end position="94"/>
    </location>
</feature>
<dbReference type="InterPro" id="IPR012724">
    <property type="entry name" value="DnaJ"/>
</dbReference>
<evidence type="ECO:0000313" key="10">
    <source>
        <dbReference type="EMBL" id="EGG12956.1"/>
    </source>
</evidence>
<dbReference type="GO" id="GO:0006457">
    <property type="term" value="P:protein folding"/>
    <property type="evidence" value="ECO:0007669"/>
    <property type="project" value="InterPro"/>
</dbReference>